<dbReference type="Proteomes" id="UP000324800">
    <property type="component" value="Unassembled WGS sequence"/>
</dbReference>
<sequence length="177" mass="19696">PTLGAKKAFHLKDCTPSNTDNSAATTTSPFFCHIAALSSNTTIGVFPPKIVVLLPTICNLNLRVRFNTSLRARPTAALSDWLYDSQLVFGIGRLYTNGVCVLIIDCGTVNYYDDEDDDEDDEVTFEFYQQGAMGQYQLVCNTPVIFGYADCVIEAGGGKQLYYQLNQLEEEEEEEDY</sequence>
<dbReference type="AlphaFoldDB" id="A0A5J4RCV9"/>
<accession>A0A5J4RCV9</accession>
<dbReference type="EMBL" id="SNRW01042724">
    <property type="protein sequence ID" value="KAA6331000.1"/>
    <property type="molecule type" value="Genomic_DNA"/>
</dbReference>
<protein>
    <submittedName>
        <fullName evidence="1">Uncharacterized protein</fullName>
    </submittedName>
</protein>
<name>A0A5J4RCV9_9EUKA</name>
<organism evidence="1 2">
    <name type="scientific">Streblomastix strix</name>
    <dbReference type="NCBI Taxonomy" id="222440"/>
    <lineage>
        <taxon>Eukaryota</taxon>
        <taxon>Metamonada</taxon>
        <taxon>Preaxostyla</taxon>
        <taxon>Oxymonadida</taxon>
        <taxon>Streblomastigidae</taxon>
        <taxon>Streblomastix</taxon>
    </lineage>
</organism>
<reference evidence="1 2" key="1">
    <citation type="submission" date="2019-03" db="EMBL/GenBank/DDBJ databases">
        <title>Single cell metagenomics reveals metabolic interactions within the superorganism composed of flagellate Streblomastix strix and complex community of Bacteroidetes bacteria on its surface.</title>
        <authorList>
            <person name="Treitli S.C."/>
            <person name="Kolisko M."/>
            <person name="Husnik F."/>
            <person name="Keeling P."/>
            <person name="Hampl V."/>
        </authorList>
    </citation>
    <scope>NUCLEOTIDE SEQUENCE [LARGE SCALE GENOMIC DNA]</scope>
    <source>
        <strain evidence="1">ST1C</strain>
    </source>
</reference>
<proteinExistence type="predicted"/>
<evidence type="ECO:0000313" key="2">
    <source>
        <dbReference type="Proteomes" id="UP000324800"/>
    </source>
</evidence>
<evidence type="ECO:0000313" key="1">
    <source>
        <dbReference type="EMBL" id="KAA6331000.1"/>
    </source>
</evidence>
<feature type="non-terminal residue" evidence="1">
    <location>
        <position position="1"/>
    </location>
</feature>
<gene>
    <name evidence="1" type="ORF">EZS28_053434</name>
</gene>
<comment type="caution">
    <text evidence="1">The sequence shown here is derived from an EMBL/GenBank/DDBJ whole genome shotgun (WGS) entry which is preliminary data.</text>
</comment>